<gene>
    <name evidence="1" type="primary">nrdA</name>
    <name evidence="1" type="ORF">A353_014</name>
</gene>
<dbReference type="AlphaFoldDB" id="J3Z0Z9"/>
<dbReference type="EMBL" id="CP003543">
    <property type="protein sequence ID" value="AFP83869.1"/>
    <property type="molecule type" value="Genomic_DNA"/>
</dbReference>
<organism evidence="1 2">
    <name type="scientific">Candidatus Carsonella ruddii HC isolate Thao2000</name>
    <dbReference type="NCBI Taxonomy" id="1202538"/>
    <lineage>
        <taxon>Bacteria</taxon>
        <taxon>Pseudomonadati</taxon>
        <taxon>Pseudomonadota</taxon>
        <taxon>Gammaproteobacteria</taxon>
        <taxon>Oceanospirillales</taxon>
        <taxon>Halomonadaceae</taxon>
        <taxon>Zymobacter group</taxon>
        <taxon>Candidatus Carsonella</taxon>
    </lineage>
</organism>
<proteinExistence type="predicted"/>
<dbReference type="KEGG" id="crh:A353_014"/>
<name>J3Z0Z9_CARRU</name>
<evidence type="ECO:0000313" key="2">
    <source>
        <dbReference type="Proteomes" id="UP000003934"/>
    </source>
</evidence>
<keyword evidence="2" id="KW-1185">Reference proteome</keyword>
<dbReference type="OrthoDB" id="6182952at2"/>
<dbReference type="PATRIC" id="fig|1202538.3.peg.14"/>
<dbReference type="STRING" id="1202538.A353_014"/>
<sequence>MVEKILLLKIYSFSNYKTNILSLKLNKIKKKHKKINKIYYIINNLIFFDKKKISYLFYYYISKLYNKLNYNLYIFNKNFPYLIEFSENYYFHEIIFFINETKIKKNISIKKIKKIFTNVLKKKNKKIYETLKERYIISFLYIFMNFEEKIKKILNFFINYFDEDIFFFLKNVKKVCSILYFNYEEYSNKIHIGMMKNSNNNFPYYILFIINNLIKKKYFKINISLEIYNFDILKIVKNSKLFKKIKINLIINIPDLFIEKIIKSKNWFLFDSLKIKNKYNFYLQNFYDEYIGYGSFRNLYKKIIKNKSIFKIEINSKKLLLFLIKYKINFIYSDINNRKNLNKHNGSLLNNFYHNKIFDRNNYFKRNMFYLKNANLLIKRNNSYYLEIKTIQKFLNCKNNIKNFFKKIIFLNFKNDFLIIEREINFHLNFRLNPISIIINKINKKNDNFLNYHLCKLNSFLSFKNVPYCIYPGSDYFNHHYYYRNKYFSKKWIFLKEYIDLHRMKFSLFLIKNNKKKISITFDKYYLKILIIKWQFNETYKF</sequence>
<dbReference type="SUPFAM" id="SSF51998">
    <property type="entry name" value="PFL-like glycyl radical enzymes"/>
    <property type="match status" value="1"/>
</dbReference>
<dbReference type="HOGENOM" id="CLU_502221_0_0_6"/>
<dbReference type="Proteomes" id="UP000003934">
    <property type="component" value="Chromosome"/>
</dbReference>
<reference evidence="1 2" key="1">
    <citation type="journal article" date="2012" name="Mol. Biol. Evol.">
        <title>Genome reduction and co-evolution between the primary and secondary bacterial symbionts of psyllids.</title>
        <authorList>
            <person name="Sloan D.B."/>
            <person name="Moran N.A."/>
        </authorList>
    </citation>
    <scope>NUCLEOTIDE SEQUENCE [LARGE SCALE GENOMIC DNA]</scope>
    <source>
        <strain evidence="1 2">HC</strain>
    </source>
</reference>
<evidence type="ECO:0000313" key="1">
    <source>
        <dbReference type="EMBL" id="AFP83869.1"/>
    </source>
</evidence>
<dbReference type="GeneID" id="67454560"/>
<dbReference type="RefSeq" id="WP_014887169.1">
    <property type="nucleotide sequence ID" value="NC_018416.1"/>
</dbReference>
<protein>
    <submittedName>
        <fullName evidence="1">Putative ribonucleotide-diphosphate reductase alpha subunit</fullName>
    </submittedName>
</protein>
<accession>J3Z0Z9</accession>